<dbReference type="GO" id="GO:0031519">
    <property type="term" value="C:PcG protein complex"/>
    <property type="evidence" value="ECO:0007669"/>
    <property type="project" value="TreeGrafter"/>
</dbReference>
<dbReference type="GO" id="GO:0005667">
    <property type="term" value="C:transcription regulator complex"/>
    <property type="evidence" value="ECO:0007669"/>
    <property type="project" value="TreeGrafter"/>
</dbReference>
<accession>A0AAD5KPH8</accession>
<dbReference type="SMART" id="SM00355">
    <property type="entry name" value="ZnF_C2H2"/>
    <property type="match status" value="2"/>
</dbReference>
<evidence type="ECO:0000256" key="1">
    <source>
        <dbReference type="ARBA" id="ARBA00022723"/>
    </source>
</evidence>
<feature type="region of interest" description="Disordered" evidence="6">
    <location>
        <begin position="29"/>
        <end position="57"/>
    </location>
</feature>
<proteinExistence type="predicted"/>
<dbReference type="Gene3D" id="3.30.160.60">
    <property type="entry name" value="Classic Zinc Finger"/>
    <property type="match status" value="2"/>
</dbReference>
<feature type="domain" description="C2H2-type" evidence="7">
    <location>
        <begin position="247"/>
        <end position="276"/>
    </location>
</feature>
<protein>
    <recommendedName>
        <fullName evidence="7">C2H2-type domain-containing protein</fullName>
    </recommendedName>
</protein>
<evidence type="ECO:0000256" key="2">
    <source>
        <dbReference type="ARBA" id="ARBA00022737"/>
    </source>
</evidence>
<keyword evidence="3 5" id="KW-0863">Zinc-finger</keyword>
<dbReference type="AlphaFoldDB" id="A0AAD5KPH8"/>
<dbReference type="PANTHER" id="PTHR14003:SF19">
    <property type="entry name" value="YY2 TRANSCRIPTION FACTOR"/>
    <property type="match status" value="1"/>
</dbReference>
<name>A0AAD5KPH8_9FUNG</name>
<evidence type="ECO:0000256" key="4">
    <source>
        <dbReference type="ARBA" id="ARBA00022833"/>
    </source>
</evidence>
<keyword evidence="1" id="KW-0479">Metal-binding</keyword>
<evidence type="ECO:0000259" key="7">
    <source>
        <dbReference type="PROSITE" id="PS50157"/>
    </source>
</evidence>
<comment type="caution">
    <text evidence="8">The sequence shown here is derived from an EMBL/GenBank/DDBJ whole genome shotgun (WGS) entry which is preliminary data.</text>
</comment>
<reference evidence="8" key="2">
    <citation type="submission" date="2023-02" db="EMBL/GenBank/DDBJ databases">
        <authorList>
            <consortium name="DOE Joint Genome Institute"/>
            <person name="Mondo S.J."/>
            <person name="Chang Y."/>
            <person name="Wang Y."/>
            <person name="Ahrendt S."/>
            <person name="Andreopoulos W."/>
            <person name="Barry K."/>
            <person name="Beard J."/>
            <person name="Benny G.L."/>
            <person name="Blankenship S."/>
            <person name="Bonito G."/>
            <person name="Cuomo C."/>
            <person name="Desiro A."/>
            <person name="Gervers K.A."/>
            <person name="Hundley H."/>
            <person name="Kuo A."/>
            <person name="LaButti K."/>
            <person name="Lang B.F."/>
            <person name="Lipzen A."/>
            <person name="O'Donnell K."/>
            <person name="Pangilinan J."/>
            <person name="Reynolds N."/>
            <person name="Sandor L."/>
            <person name="Smith M.W."/>
            <person name="Tsang A."/>
            <person name="Grigoriev I.V."/>
            <person name="Stajich J.E."/>
            <person name="Spatafora J.W."/>
        </authorList>
    </citation>
    <scope>NUCLEOTIDE SEQUENCE</scope>
    <source>
        <strain evidence="8">RSA 2281</strain>
    </source>
</reference>
<evidence type="ECO:0000313" key="8">
    <source>
        <dbReference type="EMBL" id="KAI9276988.1"/>
    </source>
</evidence>
<dbReference type="Proteomes" id="UP001209540">
    <property type="component" value="Unassembled WGS sequence"/>
</dbReference>
<dbReference type="PROSITE" id="PS50157">
    <property type="entry name" value="ZINC_FINGER_C2H2_2"/>
    <property type="match status" value="2"/>
</dbReference>
<dbReference type="InterPro" id="IPR013087">
    <property type="entry name" value="Znf_C2H2_type"/>
</dbReference>
<dbReference type="GO" id="GO:0000981">
    <property type="term" value="F:DNA-binding transcription factor activity, RNA polymerase II-specific"/>
    <property type="evidence" value="ECO:0007669"/>
    <property type="project" value="TreeGrafter"/>
</dbReference>
<sequence length="296" mass="32777">MLHISKNITLPSIDDLLLYGRHYSNGSSPLGIENEEDGINSHIKLPPLQDTNSPSPYLIPLYPKEQQRYYHDIETTSNFTVTTLSPVSSTSSSSASELISDDNNNSPVFAQQQQRVTTISSPYPIISNKCKHFHGRSFSSDETSSIIPYFEKPPWISKPLGIITAVTDPPNVSTPTINKTIALSCRSASYKATTTSLSSQHTTALKKHTSQQSSNGRKYVCMYCSKAFTRPSSLRTHVYSHTGQKPFACTFRDCDKRFSVLSNMRRHMRRHSAPNFSTITTPATMIASPSSSASSD</sequence>
<keyword evidence="2" id="KW-0677">Repeat</keyword>
<dbReference type="FunFam" id="3.30.160.60:FF:000065">
    <property type="entry name" value="B-cell CLL/lymphoma 6, member B"/>
    <property type="match status" value="1"/>
</dbReference>
<organism evidence="8 9">
    <name type="scientific">Phascolomyces articulosus</name>
    <dbReference type="NCBI Taxonomy" id="60185"/>
    <lineage>
        <taxon>Eukaryota</taxon>
        <taxon>Fungi</taxon>
        <taxon>Fungi incertae sedis</taxon>
        <taxon>Mucoromycota</taxon>
        <taxon>Mucoromycotina</taxon>
        <taxon>Mucoromycetes</taxon>
        <taxon>Mucorales</taxon>
        <taxon>Lichtheimiaceae</taxon>
        <taxon>Phascolomyces</taxon>
    </lineage>
</organism>
<gene>
    <name evidence="8" type="ORF">BDA99DRAFT_532076</name>
</gene>
<dbReference type="SUPFAM" id="SSF57667">
    <property type="entry name" value="beta-beta-alpha zinc fingers"/>
    <property type="match status" value="1"/>
</dbReference>
<keyword evidence="9" id="KW-1185">Reference proteome</keyword>
<evidence type="ECO:0000313" key="9">
    <source>
        <dbReference type="Proteomes" id="UP001209540"/>
    </source>
</evidence>
<dbReference type="PANTHER" id="PTHR14003">
    <property type="entry name" value="TRANSCRIPTIONAL REPRESSOR PROTEIN YY"/>
    <property type="match status" value="1"/>
</dbReference>
<dbReference type="PROSITE" id="PS00028">
    <property type="entry name" value="ZINC_FINGER_C2H2_1"/>
    <property type="match status" value="2"/>
</dbReference>
<reference evidence="8" key="1">
    <citation type="journal article" date="2022" name="IScience">
        <title>Evolution of zygomycete secretomes and the origins of terrestrial fungal ecologies.</title>
        <authorList>
            <person name="Chang Y."/>
            <person name="Wang Y."/>
            <person name="Mondo S."/>
            <person name="Ahrendt S."/>
            <person name="Andreopoulos W."/>
            <person name="Barry K."/>
            <person name="Beard J."/>
            <person name="Benny G.L."/>
            <person name="Blankenship S."/>
            <person name="Bonito G."/>
            <person name="Cuomo C."/>
            <person name="Desiro A."/>
            <person name="Gervers K.A."/>
            <person name="Hundley H."/>
            <person name="Kuo A."/>
            <person name="LaButti K."/>
            <person name="Lang B.F."/>
            <person name="Lipzen A."/>
            <person name="O'Donnell K."/>
            <person name="Pangilinan J."/>
            <person name="Reynolds N."/>
            <person name="Sandor L."/>
            <person name="Smith M.E."/>
            <person name="Tsang A."/>
            <person name="Grigoriev I.V."/>
            <person name="Stajich J.E."/>
            <person name="Spatafora J.W."/>
        </authorList>
    </citation>
    <scope>NUCLEOTIDE SEQUENCE</scope>
    <source>
        <strain evidence="8">RSA 2281</strain>
    </source>
</reference>
<evidence type="ECO:0000256" key="5">
    <source>
        <dbReference type="PROSITE-ProRule" id="PRU00042"/>
    </source>
</evidence>
<dbReference type="EMBL" id="JAIXMP010000002">
    <property type="protein sequence ID" value="KAI9276988.1"/>
    <property type="molecule type" value="Genomic_DNA"/>
</dbReference>
<evidence type="ECO:0000256" key="3">
    <source>
        <dbReference type="ARBA" id="ARBA00022771"/>
    </source>
</evidence>
<feature type="domain" description="C2H2-type" evidence="7">
    <location>
        <begin position="219"/>
        <end position="246"/>
    </location>
</feature>
<dbReference type="InterPro" id="IPR036236">
    <property type="entry name" value="Znf_C2H2_sf"/>
</dbReference>
<dbReference type="FunFam" id="3.30.160.60:FF:000446">
    <property type="entry name" value="Zinc finger protein"/>
    <property type="match status" value="1"/>
</dbReference>
<evidence type="ECO:0000256" key="6">
    <source>
        <dbReference type="SAM" id="MobiDB-lite"/>
    </source>
</evidence>
<dbReference type="GO" id="GO:0008270">
    <property type="term" value="F:zinc ion binding"/>
    <property type="evidence" value="ECO:0007669"/>
    <property type="project" value="UniProtKB-KW"/>
</dbReference>
<dbReference type="GO" id="GO:0000978">
    <property type="term" value="F:RNA polymerase II cis-regulatory region sequence-specific DNA binding"/>
    <property type="evidence" value="ECO:0007669"/>
    <property type="project" value="TreeGrafter"/>
</dbReference>
<keyword evidence="4" id="KW-0862">Zinc</keyword>
<dbReference type="Pfam" id="PF00096">
    <property type="entry name" value="zf-C2H2"/>
    <property type="match status" value="2"/>
</dbReference>
<dbReference type="GO" id="GO:0000785">
    <property type="term" value="C:chromatin"/>
    <property type="evidence" value="ECO:0007669"/>
    <property type="project" value="TreeGrafter"/>
</dbReference>